<name>A0A543AS80_9ACTN</name>
<organism evidence="3 4">
    <name type="scientific">Stackebrandtia endophytica</name>
    <dbReference type="NCBI Taxonomy" id="1496996"/>
    <lineage>
        <taxon>Bacteria</taxon>
        <taxon>Bacillati</taxon>
        <taxon>Actinomycetota</taxon>
        <taxon>Actinomycetes</taxon>
        <taxon>Glycomycetales</taxon>
        <taxon>Glycomycetaceae</taxon>
        <taxon>Stackebrandtia</taxon>
    </lineage>
</organism>
<evidence type="ECO:0000256" key="1">
    <source>
        <dbReference type="ARBA" id="ARBA00022801"/>
    </source>
</evidence>
<evidence type="ECO:0000313" key="4">
    <source>
        <dbReference type="Proteomes" id="UP000317043"/>
    </source>
</evidence>
<dbReference type="GO" id="GO:0016787">
    <property type="term" value="F:hydrolase activity"/>
    <property type="evidence" value="ECO:0007669"/>
    <property type="project" value="UniProtKB-KW"/>
</dbReference>
<dbReference type="InParanoid" id="A0A543AS80"/>
<dbReference type="PANTHER" id="PTHR43798">
    <property type="entry name" value="MONOACYLGLYCEROL LIPASE"/>
    <property type="match status" value="1"/>
</dbReference>
<dbReference type="EMBL" id="VFOW01000001">
    <property type="protein sequence ID" value="TQL75439.1"/>
    <property type="molecule type" value="Genomic_DNA"/>
</dbReference>
<dbReference type="Gene3D" id="3.40.50.1820">
    <property type="entry name" value="alpha/beta hydrolase"/>
    <property type="match status" value="1"/>
</dbReference>
<accession>A0A543AS80</accession>
<dbReference type="PANTHER" id="PTHR43798:SF31">
    <property type="entry name" value="AB HYDROLASE SUPERFAMILY PROTEIN YCLE"/>
    <property type="match status" value="1"/>
</dbReference>
<evidence type="ECO:0000259" key="2">
    <source>
        <dbReference type="Pfam" id="PF12697"/>
    </source>
</evidence>
<sequence length="272" mass="29065">MTAASYTASGIAYDRAGPTGGVPVVLIHAGVADRRMWDRVWPSLTARHDVVRLDLRGFGESARRPSGELSPVEDVLETLDELGIEHCHLIGASFGAGVATEVALTQAGVVSSLLLVTPGGSLIPEVTPTLEAFIDAEDAALEADDLDAAVEANLATWVDGPHRDSSVVDPRVRELVGVMQRRAFESTADWDDVDEVDLDPPALERLGEITVPTLVLVGGLDLDAILAAADRVVTGIADARRVDWPDTAHMPTMERSEDFVILVTDWLTDVSE</sequence>
<dbReference type="InterPro" id="IPR000073">
    <property type="entry name" value="AB_hydrolase_1"/>
</dbReference>
<comment type="caution">
    <text evidence="3">The sequence shown here is derived from an EMBL/GenBank/DDBJ whole genome shotgun (WGS) entry which is preliminary data.</text>
</comment>
<dbReference type="SUPFAM" id="SSF53474">
    <property type="entry name" value="alpha/beta-Hydrolases"/>
    <property type="match status" value="1"/>
</dbReference>
<gene>
    <name evidence="3" type="ORF">FB566_0944</name>
</gene>
<reference evidence="3 4" key="1">
    <citation type="submission" date="2019-06" db="EMBL/GenBank/DDBJ databases">
        <title>Sequencing the genomes of 1000 actinobacteria strains.</title>
        <authorList>
            <person name="Klenk H.-P."/>
        </authorList>
    </citation>
    <scope>NUCLEOTIDE SEQUENCE [LARGE SCALE GENOMIC DNA]</scope>
    <source>
        <strain evidence="3 4">DSM 45928</strain>
    </source>
</reference>
<feature type="domain" description="AB hydrolase-1" evidence="2">
    <location>
        <begin position="24"/>
        <end position="260"/>
    </location>
</feature>
<dbReference type="AlphaFoldDB" id="A0A543AS80"/>
<dbReference type="RefSeq" id="WP_170183152.1">
    <property type="nucleotide sequence ID" value="NZ_JBHTGS010000001.1"/>
</dbReference>
<keyword evidence="4" id="KW-1185">Reference proteome</keyword>
<dbReference type="Pfam" id="PF12697">
    <property type="entry name" value="Abhydrolase_6"/>
    <property type="match status" value="1"/>
</dbReference>
<dbReference type="GO" id="GO:0016020">
    <property type="term" value="C:membrane"/>
    <property type="evidence" value="ECO:0007669"/>
    <property type="project" value="TreeGrafter"/>
</dbReference>
<dbReference type="Proteomes" id="UP000317043">
    <property type="component" value="Unassembled WGS sequence"/>
</dbReference>
<keyword evidence="1" id="KW-0378">Hydrolase</keyword>
<dbReference type="InterPro" id="IPR029058">
    <property type="entry name" value="AB_hydrolase_fold"/>
</dbReference>
<protein>
    <submittedName>
        <fullName evidence="3">Pimeloyl-ACP methyl ester carboxylesterase</fullName>
    </submittedName>
</protein>
<proteinExistence type="predicted"/>
<dbReference type="InterPro" id="IPR050266">
    <property type="entry name" value="AB_hydrolase_sf"/>
</dbReference>
<evidence type="ECO:0000313" key="3">
    <source>
        <dbReference type="EMBL" id="TQL75439.1"/>
    </source>
</evidence>